<accession>A0A9Q9LWC7</accession>
<evidence type="ECO:0000313" key="1">
    <source>
        <dbReference type="EMBL" id="UWP94412.1"/>
    </source>
</evidence>
<name>A0A9Q9LWC7_9RHOB</name>
<dbReference type="Proteomes" id="UP001057991">
    <property type="component" value="Chromosome"/>
</dbReference>
<dbReference type="AlphaFoldDB" id="A0A9Q9LWC7"/>
<dbReference type="Pfam" id="PF11351">
    <property type="entry name" value="GTA_holin_3TM"/>
    <property type="match status" value="1"/>
</dbReference>
<dbReference type="EMBL" id="CP080776">
    <property type="protein sequence ID" value="UWP94412.1"/>
    <property type="molecule type" value="Genomic_DNA"/>
</dbReference>
<proteinExistence type="predicted"/>
<gene>
    <name evidence="1" type="ORF">K3X48_09165</name>
</gene>
<dbReference type="GeneID" id="75103455"/>
<dbReference type="RefSeq" id="WP_259783799.1">
    <property type="nucleotide sequence ID" value="NZ_CP080772.1"/>
</dbReference>
<evidence type="ECO:0000313" key="2">
    <source>
        <dbReference type="Proteomes" id="UP001057991"/>
    </source>
</evidence>
<reference evidence="1" key="1">
    <citation type="submission" date="2021-08" db="EMBL/GenBank/DDBJ databases">
        <authorList>
            <person name="Nwanade C."/>
            <person name="Wang M."/>
            <person name="Masoudi A."/>
            <person name="Yu Z."/>
            <person name="Liu J."/>
        </authorList>
    </citation>
    <scope>NUCLEOTIDE SEQUENCE</scope>
    <source>
        <strain evidence="1">S056</strain>
    </source>
</reference>
<dbReference type="InterPro" id="IPR021497">
    <property type="entry name" value="GTA_holin_3TM"/>
</dbReference>
<protein>
    <submittedName>
        <fullName evidence="1">Holin family protein</fullName>
    </submittedName>
</protein>
<sequence>MGLIGGILNILFGANRNVIRDTAEVFVENREAGAARDADLHQATLEAYAAEFLVARKGGFDRFMDGLNRLPRPALALGTLALFLAAMVDPVWFSSRMQGVALVPEPLWWLLGAIVSFYFGARHQAKGQAFQQEIAISLARTPEVVANLRALEGLRRQNAAQADAPPAPLLTPVPSVPSGSVDVSGNAALQDWVKAGGGRDGQ</sequence>
<organism evidence="1 2">
    <name type="scientific">Aliiroseovarius crassostreae</name>
    <dbReference type="NCBI Taxonomy" id="154981"/>
    <lineage>
        <taxon>Bacteria</taxon>
        <taxon>Pseudomonadati</taxon>
        <taxon>Pseudomonadota</taxon>
        <taxon>Alphaproteobacteria</taxon>
        <taxon>Rhodobacterales</taxon>
        <taxon>Paracoccaceae</taxon>
        <taxon>Aliiroseovarius</taxon>
    </lineage>
</organism>